<proteinExistence type="predicted"/>
<evidence type="ECO:0000313" key="2">
    <source>
        <dbReference type="Proteomes" id="UP000004358"/>
    </source>
</evidence>
<evidence type="ECO:0000313" key="1">
    <source>
        <dbReference type="EMBL" id="EAQ79890.1"/>
    </source>
</evidence>
<dbReference type="HOGENOM" id="CLU_2714291_0_0_0"/>
<dbReference type="STRING" id="314230.DSM3645_22159"/>
<gene>
    <name evidence="1" type="ORF">DSM3645_22159</name>
</gene>
<sequence length="72" mass="7783">MIVSVIYLSNITMGIFEIPDNLPFVGNLDEVFFSGVLFASLAHLGINLPVGQRPVFVDAKAKDGDPPQPPKD</sequence>
<organism evidence="1 2">
    <name type="scientific">Blastopirellula marina DSM 3645</name>
    <dbReference type="NCBI Taxonomy" id="314230"/>
    <lineage>
        <taxon>Bacteria</taxon>
        <taxon>Pseudomonadati</taxon>
        <taxon>Planctomycetota</taxon>
        <taxon>Planctomycetia</taxon>
        <taxon>Pirellulales</taxon>
        <taxon>Pirellulaceae</taxon>
        <taxon>Blastopirellula</taxon>
    </lineage>
</organism>
<dbReference type="EMBL" id="AANZ01000012">
    <property type="protein sequence ID" value="EAQ79890.1"/>
    <property type="molecule type" value="Genomic_DNA"/>
</dbReference>
<dbReference type="Proteomes" id="UP000004358">
    <property type="component" value="Unassembled WGS sequence"/>
</dbReference>
<comment type="caution">
    <text evidence="1">The sequence shown here is derived from an EMBL/GenBank/DDBJ whole genome shotgun (WGS) entry which is preliminary data.</text>
</comment>
<evidence type="ECO:0008006" key="3">
    <source>
        <dbReference type="Google" id="ProtNLM"/>
    </source>
</evidence>
<dbReference type="AlphaFoldDB" id="A3ZUI0"/>
<accession>A3ZUI0</accession>
<name>A3ZUI0_9BACT</name>
<protein>
    <recommendedName>
        <fullName evidence="3">DUF1232 domain-containing protein</fullName>
    </recommendedName>
</protein>
<reference evidence="1 2" key="1">
    <citation type="submission" date="2006-02" db="EMBL/GenBank/DDBJ databases">
        <authorList>
            <person name="Amann R."/>
            <person name="Ferriera S."/>
            <person name="Johnson J."/>
            <person name="Kravitz S."/>
            <person name="Halpern A."/>
            <person name="Remington K."/>
            <person name="Beeson K."/>
            <person name="Tran B."/>
            <person name="Rogers Y.-H."/>
            <person name="Friedman R."/>
            <person name="Venter J.C."/>
        </authorList>
    </citation>
    <scope>NUCLEOTIDE SEQUENCE [LARGE SCALE GENOMIC DNA]</scope>
    <source>
        <strain evidence="1 2">DSM 3645</strain>
    </source>
</reference>